<dbReference type="EMBL" id="CAICTM010000185">
    <property type="protein sequence ID" value="CAB9504124.1"/>
    <property type="molecule type" value="Genomic_DNA"/>
</dbReference>
<feature type="compositionally biased region" description="Basic residues" evidence="1">
    <location>
        <begin position="471"/>
        <end position="486"/>
    </location>
</feature>
<sequence length="486" mass="53467">MMKAFAPTETSPIGSLQGRGFTDLAKADRLSYALSRAPTSGCSAETVASESTRSSDAGVSKRTEGGVNAAEQEIPKARTSIGLFTSAIATMAGFQVFPTSPVRHEQATYGPQPNLKPDTPNFMLLDLEDTEPKSAGSVHEGRLPEEMTNDAKSPTTRRSRADRNSLGSKGIRSRSCQPFTNANVNKDGARALDDSKRTRPKTRLSAGGEVKRGHRRRRSTKDEPRNLDSSMSTRSTRPTRRSHSCHRRSSSETKTSRRSHSMKPGSAHSENASDRRRTTRRMKKPESMNDGSSGRTVPVRTPRKKKSGPGRKSKTPPPRLTPSQKVEETPRTARSLSPKRPTSFPRKRISDGSTRSGRSSTGTRGFNTESYESCMPKSYHIQRVLQKEIQQALNESKMEFADQDESVNHQPARLNKGIDLSNLDFVSLNKSSSVHKGSEQSKRIPHNDGPKDAGDATRLAATRSVAPSVRGKPRRRRHISTRSTSH</sequence>
<dbReference type="Proteomes" id="UP001153069">
    <property type="component" value="Unassembled WGS sequence"/>
</dbReference>
<feature type="compositionally biased region" description="Polar residues" evidence="1">
    <location>
        <begin position="174"/>
        <end position="184"/>
    </location>
</feature>
<feature type="compositionally biased region" description="Low complexity" evidence="1">
    <location>
        <begin position="352"/>
        <end position="365"/>
    </location>
</feature>
<comment type="caution">
    <text evidence="2">The sequence shown here is derived from an EMBL/GenBank/DDBJ whole genome shotgun (WGS) entry which is preliminary data.</text>
</comment>
<protein>
    <submittedName>
        <fullName evidence="2">Uncharacterized protein</fullName>
    </submittedName>
</protein>
<feature type="region of interest" description="Disordered" evidence="1">
    <location>
        <begin position="44"/>
        <end position="72"/>
    </location>
</feature>
<feature type="region of interest" description="Disordered" evidence="1">
    <location>
        <begin position="131"/>
        <end position="373"/>
    </location>
</feature>
<feature type="compositionally biased region" description="Basic and acidic residues" evidence="1">
    <location>
        <begin position="436"/>
        <end position="455"/>
    </location>
</feature>
<dbReference type="AlphaFoldDB" id="A0A9N8DQJ5"/>
<reference evidence="2" key="1">
    <citation type="submission" date="2020-06" db="EMBL/GenBank/DDBJ databases">
        <authorList>
            <consortium name="Plant Systems Biology data submission"/>
        </authorList>
    </citation>
    <scope>NUCLEOTIDE SEQUENCE</scope>
    <source>
        <strain evidence="2">D6</strain>
    </source>
</reference>
<gene>
    <name evidence="2" type="ORF">SEMRO_186_G080720.1</name>
</gene>
<feature type="compositionally biased region" description="Polar residues" evidence="1">
    <location>
        <begin position="44"/>
        <end position="57"/>
    </location>
</feature>
<evidence type="ECO:0000313" key="2">
    <source>
        <dbReference type="EMBL" id="CAB9504124.1"/>
    </source>
</evidence>
<feature type="region of interest" description="Disordered" evidence="1">
    <location>
        <begin position="396"/>
        <end position="486"/>
    </location>
</feature>
<accession>A0A9N8DQJ5</accession>
<proteinExistence type="predicted"/>
<feature type="compositionally biased region" description="Basic and acidic residues" evidence="1">
    <location>
        <begin position="187"/>
        <end position="197"/>
    </location>
</feature>
<name>A0A9N8DQJ5_9STRA</name>
<feature type="compositionally biased region" description="Basic residues" evidence="1">
    <location>
        <begin position="301"/>
        <end position="314"/>
    </location>
</feature>
<evidence type="ECO:0000313" key="3">
    <source>
        <dbReference type="Proteomes" id="UP001153069"/>
    </source>
</evidence>
<evidence type="ECO:0000256" key="1">
    <source>
        <dbReference type="SAM" id="MobiDB-lite"/>
    </source>
</evidence>
<feature type="compositionally biased region" description="Basic residues" evidence="1">
    <location>
        <begin position="237"/>
        <end position="248"/>
    </location>
</feature>
<keyword evidence="3" id="KW-1185">Reference proteome</keyword>
<organism evidence="2 3">
    <name type="scientific">Seminavis robusta</name>
    <dbReference type="NCBI Taxonomy" id="568900"/>
    <lineage>
        <taxon>Eukaryota</taxon>
        <taxon>Sar</taxon>
        <taxon>Stramenopiles</taxon>
        <taxon>Ochrophyta</taxon>
        <taxon>Bacillariophyta</taxon>
        <taxon>Bacillariophyceae</taxon>
        <taxon>Bacillariophycidae</taxon>
        <taxon>Naviculales</taxon>
        <taxon>Naviculaceae</taxon>
        <taxon>Seminavis</taxon>
    </lineage>
</organism>